<dbReference type="AlphaFoldDB" id="A0A8F6YAR2"/>
<feature type="transmembrane region" description="Helical" evidence="1">
    <location>
        <begin position="62"/>
        <end position="85"/>
    </location>
</feature>
<keyword evidence="3" id="KW-1185">Reference proteome</keyword>
<gene>
    <name evidence="2" type="ORF">KYE46_00640</name>
</gene>
<dbReference type="KEGG" id="gce:KYE46_00640"/>
<protein>
    <submittedName>
        <fullName evidence="2">Uncharacterized protein</fullName>
    </submittedName>
</protein>
<feature type="transmembrane region" description="Helical" evidence="1">
    <location>
        <begin position="105"/>
        <end position="130"/>
    </location>
</feature>
<dbReference type="EMBL" id="CP079194">
    <property type="protein sequence ID" value="QXT39803.1"/>
    <property type="molecule type" value="Genomic_DNA"/>
</dbReference>
<evidence type="ECO:0000313" key="3">
    <source>
        <dbReference type="Proteomes" id="UP000825009"/>
    </source>
</evidence>
<evidence type="ECO:0000256" key="1">
    <source>
        <dbReference type="SAM" id="Phobius"/>
    </source>
</evidence>
<evidence type="ECO:0000313" key="2">
    <source>
        <dbReference type="EMBL" id="QXT39803.1"/>
    </source>
</evidence>
<keyword evidence="1" id="KW-0472">Membrane</keyword>
<feature type="transmembrane region" description="Helical" evidence="1">
    <location>
        <begin position="7"/>
        <end position="25"/>
    </location>
</feature>
<feature type="transmembrane region" description="Helical" evidence="1">
    <location>
        <begin position="31"/>
        <end position="50"/>
    </location>
</feature>
<proteinExistence type="predicted"/>
<name>A0A8F6YAR2_9RHOB</name>
<sequence>MTGPKLFSMIIFGTLAFFFAFLFSIGLNNAFGSLATATIGAALTCAFIWFARSARHAFARGFLGLGAVFIIVPVAALAGFGEQISNGAMASLQSGTSMTEEETSALVLSSVFASAGLVFGLVVGLILILIGGLMHRNTTATPNSVTE</sequence>
<dbReference type="Proteomes" id="UP000825009">
    <property type="component" value="Chromosome"/>
</dbReference>
<keyword evidence="1" id="KW-1133">Transmembrane helix</keyword>
<organism evidence="2 3">
    <name type="scientific">Gymnodinialimonas ceratoperidinii</name>
    <dbReference type="NCBI Taxonomy" id="2856823"/>
    <lineage>
        <taxon>Bacteria</taxon>
        <taxon>Pseudomonadati</taxon>
        <taxon>Pseudomonadota</taxon>
        <taxon>Alphaproteobacteria</taxon>
        <taxon>Rhodobacterales</taxon>
        <taxon>Paracoccaceae</taxon>
        <taxon>Gymnodinialimonas</taxon>
    </lineage>
</organism>
<reference evidence="2 3" key="1">
    <citation type="submission" date="2021-07" db="EMBL/GenBank/DDBJ databases">
        <title>A novel Jannaschia species isolated from marine dinoflagellate Ceratoperidinium margalefii.</title>
        <authorList>
            <person name="Jiang Y."/>
            <person name="Li Z."/>
        </authorList>
    </citation>
    <scope>NUCLEOTIDE SEQUENCE [LARGE SCALE GENOMIC DNA]</scope>
    <source>
        <strain evidence="2 3">J12C1-MA-4</strain>
    </source>
</reference>
<accession>A0A8F6YAR2</accession>
<keyword evidence="1" id="KW-0812">Transmembrane</keyword>
<dbReference type="RefSeq" id="WP_219002718.1">
    <property type="nucleotide sequence ID" value="NZ_CP079194.1"/>
</dbReference>